<evidence type="ECO:0000313" key="2">
    <source>
        <dbReference type="EMBL" id="QLH82395.1"/>
    </source>
</evidence>
<dbReference type="AlphaFoldDB" id="A0A7D5TCV0"/>
<feature type="region of interest" description="Disordered" evidence="1">
    <location>
        <begin position="57"/>
        <end position="77"/>
    </location>
</feature>
<sequence>MNHRINFVAVLADSVTEEFDKPPEELSDQELEDAAEEYFDSLTESELRSLYRDGPITIDDVFEEEPEENPDTGSAQA</sequence>
<keyword evidence="3" id="KW-1185">Reference proteome</keyword>
<dbReference type="Proteomes" id="UP000509346">
    <property type="component" value="Chromosome"/>
</dbReference>
<protein>
    <submittedName>
        <fullName evidence="2">Uncharacterized protein</fullName>
    </submittedName>
</protein>
<dbReference type="GeneID" id="56083432"/>
<reference evidence="2 3" key="1">
    <citation type="submission" date="2020-07" db="EMBL/GenBank/DDBJ databases">
        <title>Halosimplex litoreum sp. nov. and Halosimplex rubrum sp. nov., isolated from different salt environments.</title>
        <authorList>
            <person name="Cui H."/>
        </authorList>
    </citation>
    <scope>NUCLEOTIDE SEQUENCE [LARGE SCALE GENOMIC DNA]</scope>
    <source>
        <strain evidence="2 3">R2</strain>
    </source>
</reference>
<gene>
    <name evidence="2" type="ORF">HZS54_12545</name>
</gene>
<evidence type="ECO:0000256" key="1">
    <source>
        <dbReference type="SAM" id="MobiDB-lite"/>
    </source>
</evidence>
<evidence type="ECO:0000313" key="3">
    <source>
        <dbReference type="Proteomes" id="UP000509346"/>
    </source>
</evidence>
<name>A0A7D5TCV0_9EURY</name>
<dbReference type="EMBL" id="CP058909">
    <property type="protein sequence ID" value="QLH82395.1"/>
    <property type="molecule type" value="Genomic_DNA"/>
</dbReference>
<organism evidence="2 3">
    <name type="scientific">Halosimplex pelagicum</name>
    <dbReference type="NCBI Taxonomy" id="869886"/>
    <lineage>
        <taxon>Archaea</taxon>
        <taxon>Methanobacteriati</taxon>
        <taxon>Methanobacteriota</taxon>
        <taxon>Stenosarchaea group</taxon>
        <taxon>Halobacteria</taxon>
        <taxon>Halobacteriales</taxon>
        <taxon>Haloarculaceae</taxon>
        <taxon>Halosimplex</taxon>
    </lineage>
</organism>
<feature type="compositionally biased region" description="Acidic residues" evidence="1">
    <location>
        <begin position="60"/>
        <end position="70"/>
    </location>
</feature>
<proteinExistence type="predicted"/>
<dbReference type="KEGG" id="hpel:HZS54_12545"/>
<accession>A0A7D5TCV0</accession>
<dbReference type="RefSeq" id="WP_179922863.1">
    <property type="nucleotide sequence ID" value="NZ_CP058909.1"/>
</dbReference>